<dbReference type="InterPro" id="IPR000214">
    <property type="entry name" value="Znf_DNA_glyclase/AP_lyase"/>
</dbReference>
<evidence type="ECO:0000259" key="2">
    <source>
        <dbReference type="PROSITE" id="PS51066"/>
    </source>
</evidence>
<comment type="caution">
    <text evidence="3">The sequence shown here is derived from an EMBL/GenBank/DDBJ whole genome shotgun (WGS) entry which is preliminary data.</text>
</comment>
<dbReference type="GO" id="GO:0003676">
    <property type="term" value="F:nucleic acid binding"/>
    <property type="evidence" value="ECO:0007669"/>
    <property type="project" value="InterPro"/>
</dbReference>
<dbReference type="GO" id="GO:0003906">
    <property type="term" value="F:DNA-(apurinic or apyrimidinic site) endonuclease activity"/>
    <property type="evidence" value="ECO:0007669"/>
    <property type="project" value="InterPro"/>
</dbReference>
<dbReference type="GO" id="GO:0006284">
    <property type="term" value="P:base-excision repair"/>
    <property type="evidence" value="ECO:0007669"/>
    <property type="project" value="InterPro"/>
</dbReference>
<proteinExistence type="predicted"/>
<accession>A0A9W7G1P6</accession>
<protein>
    <recommendedName>
        <fullName evidence="2">FPG-type domain-containing protein</fullName>
    </recommendedName>
</protein>
<dbReference type="PROSITE" id="PS51066">
    <property type="entry name" value="ZF_FPG_2"/>
    <property type="match status" value="1"/>
</dbReference>
<keyword evidence="1" id="KW-0863">Zinc-finger</keyword>
<dbReference type="GO" id="GO:0008270">
    <property type="term" value="F:zinc ion binding"/>
    <property type="evidence" value="ECO:0007669"/>
    <property type="project" value="UniProtKB-KW"/>
</dbReference>
<keyword evidence="1" id="KW-0479">Metal-binding</keyword>
<organism evidence="3 4">
    <name type="scientific">Triparma retinervis</name>
    <dbReference type="NCBI Taxonomy" id="2557542"/>
    <lineage>
        <taxon>Eukaryota</taxon>
        <taxon>Sar</taxon>
        <taxon>Stramenopiles</taxon>
        <taxon>Ochrophyta</taxon>
        <taxon>Bolidophyceae</taxon>
        <taxon>Parmales</taxon>
        <taxon>Triparmaceae</taxon>
        <taxon>Triparma</taxon>
    </lineage>
</organism>
<keyword evidence="1" id="KW-0862">Zinc</keyword>
<reference evidence="3" key="1">
    <citation type="submission" date="2022-07" db="EMBL/GenBank/DDBJ databases">
        <title>Genome analysis of Parmales, a sister group of diatoms, reveals the evolutionary specialization of diatoms from phago-mixotrophs to photoautotrophs.</title>
        <authorList>
            <person name="Ban H."/>
            <person name="Sato S."/>
            <person name="Yoshikawa S."/>
            <person name="Kazumasa Y."/>
            <person name="Nakamura Y."/>
            <person name="Ichinomiya M."/>
            <person name="Saitoh K."/>
            <person name="Sato N."/>
            <person name="Blanc-Mathieu R."/>
            <person name="Endo H."/>
            <person name="Kuwata A."/>
            <person name="Ogata H."/>
        </authorList>
    </citation>
    <scope>NUCLEOTIDE SEQUENCE</scope>
</reference>
<feature type="domain" description="FPG-type" evidence="2">
    <location>
        <begin position="292"/>
        <end position="333"/>
    </location>
</feature>
<gene>
    <name evidence="3" type="ORF">TrRE_jg10415</name>
</gene>
<evidence type="ECO:0000313" key="4">
    <source>
        <dbReference type="Proteomes" id="UP001165082"/>
    </source>
</evidence>
<dbReference type="SUPFAM" id="SSF46946">
    <property type="entry name" value="S13-like H2TH domain"/>
    <property type="match status" value="1"/>
</dbReference>
<dbReference type="Gene3D" id="1.10.8.50">
    <property type="match status" value="1"/>
</dbReference>
<dbReference type="EMBL" id="BRXZ01007698">
    <property type="protein sequence ID" value="GMI32287.1"/>
    <property type="molecule type" value="Genomic_DNA"/>
</dbReference>
<dbReference type="Proteomes" id="UP001165082">
    <property type="component" value="Unassembled WGS sequence"/>
</dbReference>
<dbReference type="InterPro" id="IPR010979">
    <property type="entry name" value="Ribosomal_uS13-like_H2TH"/>
</dbReference>
<keyword evidence="4" id="KW-1185">Reference proteome</keyword>
<evidence type="ECO:0000313" key="3">
    <source>
        <dbReference type="EMBL" id="GMI32287.1"/>
    </source>
</evidence>
<dbReference type="OrthoDB" id="441647at2759"/>
<evidence type="ECO:0000256" key="1">
    <source>
        <dbReference type="PROSITE-ProRule" id="PRU00391"/>
    </source>
</evidence>
<name>A0A9W7G1P6_9STRA</name>
<dbReference type="GO" id="GO:0016799">
    <property type="term" value="F:hydrolase activity, hydrolyzing N-glycosyl compounds"/>
    <property type="evidence" value="ECO:0007669"/>
    <property type="project" value="InterPro"/>
</dbReference>
<sequence length="337" mass="37852">MSGEGARQKTFVAQPHHQAKVGLPLKKDAVFNTAIHLSLSAGHTLKRLYTIGKYVVFIFTPPQPKSDFFNKKKKKLIDRYLVVNDGWGGDAETNSGMDDTMVLEFPGANGAQNKIYRVKSSTGSWVEEFTEEKFDQFALRRLAVDFTNLPHFHSNTGLPSTSPPFLPANVLASIKRIQCANPNMCAAELMLNQDVFCGCGQVEKMEALFKYGIHPDEPIINITDKEWGTIVFFVVDFVQYWIRCQQAKYEARPPINNGDDSLLARPETALYYLDKYSDVGGEMSDEDKRIWTQYSRRKNCVNCNEAIVQTMNGGGGSQGTGERRTFYCPVCQQLKSG</sequence>
<dbReference type="AlphaFoldDB" id="A0A9W7G1P6"/>